<organism evidence="1 2">
    <name type="scientific">Dichanthelium oligosanthes</name>
    <dbReference type="NCBI Taxonomy" id="888268"/>
    <lineage>
        <taxon>Eukaryota</taxon>
        <taxon>Viridiplantae</taxon>
        <taxon>Streptophyta</taxon>
        <taxon>Embryophyta</taxon>
        <taxon>Tracheophyta</taxon>
        <taxon>Spermatophyta</taxon>
        <taxon>Magnoliopsida</taxon>
        <taxon>Liliopsida</taxon>
        <taxon>Poales</taxon>
        <taxon>Poaceae</taxon>
        <taxon>PACMAD clade</taxon>
        <taxon>Panicoideae</taxon>
        <taxon>Panicodae</taxon>
        <taxon>Paniceae</taxon>
        <taxon>Dichantheliinae</taxon>
        <taxon>Dichanthelium</taxon>
    </lineage>
</organism>
<accession>A0A1E5VPB3</accession>
<proteinExistence type="predicted"/>
<keyword evidence="2" id="KW-1185">Reference proteome</keyword>
<dbReference type="EMBL" id="LWDX02033536">
    <property type="protein sequence ID" value="OEL26985.1"/>
    <property type="molecule type" value="Genomic_DNA"/>
</dbReference>
<evidence type="ECO:0000313" key="1">
    <source>
        <dbReference type="EMBL" id="OEL26985.1"/>
    </source>
</evidence>
<dbReference type="Proteomes" id="UP000095767">
    <property type="component" value="Unassembled WGS sequence"/>
</dbReference>
<comment type="caution">
    <text evidence="1">The sequence shown here is derived from an EMBL/GenBank/DDBJ whole genome shotgun (WGS) entry which is preliminary data.</text>
</comment>
<name>A0A1E5VPB3_9POAL</name>
<gene>
    <name evidence="1" type="ORF">BAE44_0012000</name>
</gene>
<evidence type="ECO:0000313" key="2">
    <source>
        <dbReference type="Proteomes" id="UP000095767"/>
    </source>
</evidence>
<protein>
    <submittedName>
        <fullName evidence="1">Uncharacterized protein</fullName>
    </submittedName>
</protein>
<dbReference type="AlphaFoldDB" id="A0A1E5VPB3"/>
<sequence length="106" mass="11864">LPTLRPRAGIKRSPLHLLLVHKRSLVDNPINFGRSLPANRRLCLPAGLVDAGQKPLDEGEKKRLRHVVRANDMGSMEGKERQDFQARVLTAPTGLEEDQAIRRALD</sequence>
<feature type="non-terminal residue" evidence="1">
    <location>
        <position position="1"/>
    </location>
</feature>
<reference evidence="1 2" key="1">
    <citation type="submission" date="2016-09" db="EMBL/GenBank/DDBJ databases">
        <title>The draft genome of Dichanthelium oligosanthes: A C3 panicoid grass species.</title>
        <authorList>
            <person name="Studer A.J."/>
            <person name="Schnable J.C."/>
            <person name="Brutnell T.P."/>
        </authorList>
    </citation>
    <scope>NUCLEOTIDE SEQUENCE [LARGE SCALE GENOMIC DNA]</scope>
    <source>
        <strain evidence="2">cv. Kellogg 1175</strain>
        <tissue evidence="1">Leaf</tissue>
    </source>
</reference>